<comment type="caution">
    <text evidence="2">The sequence shown here is derived from an EMBL/GenBank/DDBJ whole genome shotgun (WGS) entry which is preliminary data.</text>
</comment>
<dbReference type="SUPFAM" id="SSF117892">
    <property type="entry name" value="Band 7/SPFH domain"/>
    <property type="match status" value="1"/>
</dbReference>
<proteinExistence type="predicted"/>
<reference evidence="2 3" key="1">
    <citation type="submission" date="2022-09" db="EMBL/GenBank/DDBJ databases">
        <authorList>
            <person name="Palmer J.M."/>
        </authorList>
    </citation>
    <scope>NUCLEOTIDE SEQUENCE [LARGE SCALE GENOMIC DNA]</scope>
    <source>
        <strain evidence="2 3">DSM 7382</strain>
    </source>
</reference>
<sequence length="340" mass="36872">MASVTGNGKQKDYVVALFLNIPANNCAILQKGDDLELLAAGQHYITNPNVTLRGLYTLGENQIEMPTKDIFTRDQVPVSLTIYLKWQLTEPLKLATHGYNTPYDALRDKTQSILTQIVAHLDYSSMVKQRSLGPDNLDDGSDASSAFLDALRTRAMDDLHEAALEYGIHMKDLAVIDRQFKGDIASTMDKLTTRALQAQVEAANVDRENSNKIKQEEGALAVARVKAQTQNTKSDADAYSVVAAAQAQARKLKIEAEAQAEATRLAAEADAEAIRVRASADASVIDQFAREMELRRVDVSRVKAFGSRTVFVPTEGVGAQVGNAMAVGMAAGMGADARRS</sequence>
<dbReference type="EMBL" id="JASBNA010000020">
    <property type="protein sequence ID" value="KAK7685455.1"/>
    <property type="molecule type" value="Genomic_DNA"/>
</dbReference>
<dbReference type="Proteomes" id="UP001385951">
    <property type="component" value="Unassembled WGS sequence"/>
</dbReference>
<protein>
    <recommendedName>
        <fullName evidence="1">Band 7 domain-containing protein</fullName>
    </recommendedName>
</protein>
<accession>A0AAW0FW92</accession>
<name>A0AAW0FW92_9APHY</name>
<dbReference type="AlphaFoldDB" id="A0AAW0FW92"/>
<evidence type="ECO:0000313" key="3">
    <source>
        <dbReference type="Proteomes" id="UP001385951"/>
    </source>
</evidence>
<keyword evidence="3" id="KW-1185">Reference proteome</keyword>
<dbReference type="Gene3D" id="3.30.479.30">
    <property type="entry name" value="Band 7 domain"/>
    <property type="match status" value="1"/>
</dbReference>
<dbReference type="Pfam" id="PF01145">
    <property type="entry name" value="Band_7"/>
    <property type="match status" value="1"/>
</dbReference>
<dbReference type="InterPro" id="IPR001107">
    <property type="entry name" value="Band_7"/>
</dbReference>
<dbReference type="InterPro" id="IPR036013">
    <property type="entry name" value="Band_7/SPFH_dom_sf"/>
</dbReference>
<evidence type="ECO:0000313" key="2">
    <source>
        <dbReference type="EMBL" id="KAK7685455.1"/>
    </source>
</evidence>
<feature type="domain" description="Band 7" evidence="1">
    <location>
        <begin position="22"/>
        <end position="205"/>
    </location>
</feature>
<evidence type="ECO:0000259" key="1">
    <source>
        <dbReference type="Pfam" id="PF01145"/>
    </source>
</evidence>
<organism evidence="2 3">
    <name type="scientific">Cerrena zonata</name>
    <dbReference type="NCBI Taxonomy" id="2478898"/>
    <lineage>
        <taxon>Eukaryota</taxon>
        <taxon>Fungi</taxon>
        <taxon>Dikarya</taxon>
        <taxon>Basidiomycota</taxon>
        <taxon>Agaricomycotina</taxon>
        <taxon>Agaricomycetes</taxon>
        <taxon>Polyporales</taxon>
        <taxon>Cerrenaceae</taxon>
        <taxon>Cerrena</taxon>
    </lineage>
</organism>
<gene>
    <name evidence="2" type="ORF">QCA50_011318</name>
</gene>